<feature type="chain" id="PRO_5042619139" description="RlpA-like protein double-psi beta-barrel domain-containing protein" evidence="2">
    <location>
        <begin position="22"/>
        <end position="130"/>
    </location>
</feature>
<keyword evidence="1 2" id="KW-0732">Signal</keyword>
<gene>
    <name evidence="4" type="ORF">QQS21_011365</name>
</gene>
<dbReference type="SUPFAM" id="SSF50685">
    <property type="entry name" value="Barwin-like endoglucanases"/>
    <property type="match status" value="1"/>
</dbReference>
<dbReference type="InterPro" id="IPR036908">
    <property type="entry name" value="RlpA-like_sf"/>
</dbReference>
<dbReference type="Gene3D" id="2.40.40.10">
    <property type="entry name" value="RlpA-like domain"/>
    <property type="match status" value="1"/>
</dbReference>
<protein>
    <recommendedName>
        <fullName evidence="3">RlpA-like protein double-psi beta-barrel domain-containing protein</fullName>
    </recommendedName>
</protein>
<comment type="caution">
    <text evidence="4">The sequence shown here is derived from an EMBL/GenBank/DDBJ whole genome shotgun (WGS) entry which is preliminary data.</text>
</comment>
<feature type="signal peptide" evidence="2">
    <location>
        <begin position="1"/>
        <end position="21"/>
    </location>
</feature>
<dbReference type="EMBL" id="JASWJB010000379">
    <property type="protein sequence ID" value="KAK2590946.1"/>
    <property type="molecule type" value="Genomic_DNA"/>
</dbReference>
<dbReference type="PANTHER" id="PTHR31836">
    <property type="match status" value="1"/>
</dbReference>
<evidence type="ECO:0000313" key="4">
    <source>
        <dbReference type="EMBL" id="KAK2590946.1"/>
    </source>
</evidence>
<dbReference type="Pfam" id="PF03330">
    <property type="entry name" value="DPBB_1"/>
    <property type="match status" value="1"/>
</dbReference>
<evidence type="ECO:0000256" key="1">
    <source>
        <dbReference type="ARBA" id="ARBA00022729"/>
    </source>
</evidence>
<dbReference type="PANTHER" id="PTHR31836:SF28">
    <property type="entry name" value="SRCR DOMAIN-CONTAINING PROTEIN-RELATED"/>
    <property type="match status" value="1"/>
</dbReference>
<dbReference type="Proteomes" id="UP001251528">
    <property type="component" value="Unassembled WGS sequence"/>
</dbReference>
<organism evidence="4 5">
    <name type="scientific">Conoideocrella luteorostrata</name>
    <dbReference type="NCBI Taxonomy" id="1105319"/>
    <lineage>
        <taxon>Eukaryota</taxon>
        <taxon>Fungi</taxon>
        <taxon>Dikarya</taxon>
        <taxon>Ascomycota</taxon>
        <taxon>Pezizomycotina</taxon>
        <taxon>Sordariomycetes</taxon>
        <taxon>Hypocreomycetidae</taxon>
        <taxon>Hypocreales</taxon>
        <taxon>Clavicipitaceae</taxon>
        <taxon>Conoideocrella</taxon>
    </lineage>
</organism>
<name>A0AAJ0CHT0_9HYPO</name>
<reference evidence="4" key="1">
    <citation type="submission" date="2023-06" db="EMBL/GenBank/DDBJ databases">
        <title>Conoideocrella luteorostrata (Hypocreales: Clavicipitaceae), a potential biocontrol fungus for elongate hemlock scale in United States Christmas tree production areas.</title>
        <authorList>
            <person name="Barrett H."/>
            <person name="Lovett B."/>
            <person name="Macias A.M."/>
            <person name="Stajich J.E."/>
            <person name="Kasson M.T."/>
        </authorList>
    </citation>
    <scope>NUCLEOTIDE SEQUENCE</scope>
    <source>
        <strain evidence="4">ARSEF 14590</strain>
    </source>
</reference>
<evidence type="ECO:0000313" key="5">
    <source>
        <dbReference type="Proteomes" id="UP001251528"/>
    </source>
</evidence>
<proteinExistence type="predicted"/>
<keyword evidence="5" id="KW-1185">Reference proteome</keyword>
<sequence>MYATKAITAVLALALTSVAAPAPGPEPENMNELVGRTSGDFTYYNTGLGACGWTNNDNELVAAVGHNLFDSQRPCGRQIRVHYNGNSAVVKVVDRCGGCNDNSVDLTPAAFTEIVGSLGPGRVQGTWEFI</sequence>
<accession>A0AAJ0CHT0</accession>
<dbReference type="AlphaFoldDB" id="A0AAJ0CHT0"/>
<dbReference type="InterPro" id="IPR009009">
    <property type="entry name" value="RlpA-like_DPBB"/>
</dbReference>
<evidence type="ECO:0000256" key="2">
    <source>
        <dbReference type="SAM" id="SignalP"/>
    </source>
</evidence>
<feature type="domain" description="RlpA-like protein double-psi beta-barrel" evidence="3">
    <location>
        <begin position="39"/>
        <end position="114"/>
    </location>
</feature>
<dbReference type="InterPro" id="IPR051477">
    <property type="entry name" value="Expansin_CellWall"/>
</dbReference>
<dbReference type="CDD" id="cd22191">
    <property type="entry name" value="DPBB_RlpA_EXP_N-like"/>
    <property type="match status" value="1"/>
</dbReference>
<evidence type="ECO:0000259" key="3">
    <source>
        <dbReference type="Pfam" id="PF03330"/>
    </source>
</evidence>